<reference evidence="1" key="1">
    <citation type="journal article" date="2014" name="Nat. Commun.">
        <title>Multiple recent horizontal transfers of a large genomic region in cheese making fungi.</title>
        <authorList>
            <person name="Cheeseman K."/>
            <person name="Ropars J."/>
            <person name="Renault P."/>
            <person name="Dupont J."/>
            <person name="Gouzy J."/>
            <person name="Branca A."/>
            <person name="Abraham A.L."/>
            <person name="Ceppi M."/>
            <person name="Conseiller E."/>
            <person name="Debuchy R."/>
            <person name="Malagnac F."/>
            <person name="Goarin A."/>
            <person name="Silar P."/>
            <person name="Lacoste S."/>
            <person name="Sallet E."/>
            <person name="Bensimon A."/>
            <person name="Giraud T."/>
            <person name="Brygoo Y."/>
        </authorList>
    </citation>
    <scope>NUCLEOTIDE SEQUENCE [LARGE SCALE GENOMIC DNA]</scope>
    <source>
        <strain evidence="1">FM164</strain>
    </source>
</reference>
<name>W6QA27_PENRF</name>
<gene>
    <name evidence="1" type="ORF">PROQFM164_S03g000242</name>
</gene>
<accession>W6QA27</accession>
<sequence length="67" mass="7192">MESCNGNLVMYTAAKDPVLGRRNLAGNKYTTDALGAIAGAQLCHEAVNMNIEALNVLDALRRTTEAR</sequence>
<evidence type="ECO:0000313" key="2">
    <source>
        <dbReference type="Proteomes" id="UP000030686"/>
    </source>
</evidence>
<evidence type="ECO:0000313" key="1">
    <source>
        <dbReference type="EMBL" id="CDM33518.1"/>
    </source>
</evidence>
<protein>
    <submittedName>
        <fullName evidence="1">Genomic scaffold, ProqFM164S03</fullName>
    </submittedName>
</protein>
<dbReference type="EMBL" id="HG792017">
    <property type="protein sequence ID" value="CDM33518.1"/>
    <property type="molecule type" value="Genomic_DNA"/>
</dbReference>
<dbReference type="AlphaFoldDB" id="W6QA27"/>
<dbReference type="Proteomes" id="UP000030686">
    <property type="component" value="Unassembled WGS sequence"/>
</dbReference>
<proteinExistence type="predicted"/>
<keyword evidence="2" id="KW-1185">Reference proteome</keyword>
<organism evidence="1 2">
    <name type="scientific">Penicillium roqueforti (strain FM164)</name>
    <dbReference type="NCBI Taxonomy" id="1365484"/>
    <lineage>
        <taxon>Eukaryota</taxon>
        <taxon>Fungi</taxon>
        <taxon>Dikarya</taxon>
        <taxon>Ascomycota</taxon>
        <taxon>Pezizomycotina</taxon>
        <taxon>Eurotiomycetes</taxon>
        <taxon>Eurotiomycetidae</taxon>
        <taxon>Eurotiales</taxon>
        <taxon>Aspergillaceae</taxon>
        <taxon>Penicillium</taxon>
    </lineage>
</organism>